<evidence type="ECO:0000256" key="3">
    <source>
        <dbReference type="SAM" id="MobiDB-lite"/>
    </source>
</evidence>
<proteinExistence type="inferred from homology"/>
<organism evidence="6 7">
    <name type="scientific">Novosphingobium guangzhouense</name>
    <dbReference type="NCBI Taxonomy" id="1850347"/>
    <lineage>
        <taxon>Bacteria</taxon>
        <taxon>Pseudomonadati</taxon>
        <taxon>Pseudomonadota</taxon>
        <taxon>Alphaproteobacteria</taxon>
        <taxon>Sphingomonadales</taxon>
        <taxon>Sphingomonadaceae</taxon>
        <taxon>Novosphingobium</taxon>
    </lineage>
</organism>
<keyword evidence="7" id="KW-1185">Reference proteome</keyword>
<dbReference type="Pfam" id="PF13472">
    <property type="entry name" value="Lipase_GDSL_2"/>
    <property type="match status" value="1"/>
</dbReference>
<dbReference type="Proteomes" id="UP000236327">
    <property type="component" value="Unassembled WGS sequence"/>
</dbReference>
<reference evidence="6 7" key="1">
    <citation type="submission" date="2016-05" db="EMBL/GenBank/DDBJ databases">
        <title>Complete genome sequence of Novosphingobium guangzhouense SA925(T).</title>
        <authorList>
            <person name="Sha S."/>
        </authorList>
    </citation>
    <scope>NUCLEOTIDE SEQUENCE [LARGE SCALE GENOMIC DNA]</scope>
    <source>
        <strain evidence="6 7">SA925</strain>
    </source>
</reference>
<dbReference type="PANTHER" id="PTHR43695">
    <property type="entry name" value="PUTATIVE (AFU_ORTHOLOGUE AFUA_2G17250)-RELATED"/>
    <property type="match status" value="1"/>
</dbReference>
<comment type="caution">
    <text evidence="6">The sequence shown here is derived from an EMBL/GenBank/DDBJ whole genome shotgun (WGS) entry which is preliminary data.</text>
</comment>
<name>A0A2K2FVI2_9SPHN</name>
<dbReference type="PANTHER" id="PTHR43695:SF1">
    <property type="entry name" value="RHAMNOGALACTURONAN ACETYLESTERASE"/>
    <property type="match status" value="1"/>
</dbReference>
<sequence>MIRKAWVGAAIAVALLGTGATAQDGNTSKGRTVRTDAEKPAANKIVLVGDSTMAPMSGWASMFCAHHVKSSTACLNLGRGGRSTRSYRQEGSWDLALAEARVAGYRRTFVLIQFAHNDQSSAAERWTEMDTEFPGNLRRMVEEVRQAGAVPVLLTPLTRRDFVKGRLNNTLEPWSAKVRDVATALKVPLVDLNAASAAVVQEMGPVRAMDLAQTAPNSTERDHAATGTTLKPRPAAEARLPDVPTTPDGPRGQFQRKFDYTHLGDAGAELFAGLVARDLARAVPELRSQIAP</sequence>
<dbReference type="InterPro" id="IPR036514">
    <property type="entry name" value="SGNH_hydro_sf"/>
</dbReference>
<evidence type="ECO:0000259" key="5">
    <source>
        <dbReference type="Pfam" id="PF13472"/>
    </source>
</evidence>
<evidence type="ECO:0000256" key="4">
    <source>
        <dbReference type="SAM" id="SignalP"/>
    </source>
</evidence>
<evidence type="ECO:0000256" key="1">
    <source>
        <dbReference type="ARBA" id="ARBA00008668"/>
    </source>
</evidence>
<dbReference type="InterPro" id="IPR013830">
    <property type="entry name" value="SGNH_hydro"/>
</dbReference>
<feature type="region of interest" description="Disordered" evidence="3">
    <location>
        <begin position="214"/>
        <end position="252"/>
    </location>
</feature>
<evidence type="ECO:0000313" key="6">
    <source>
        <dbReference type="EMBL" id="PNU02786.1"/>
    </source>
</evidence>
<dbReference type="OrthoDB" id="191551at2"/>
<dbReference type="EMBL" id="LYMM01000064">
    <property type="protein sequence ID" value="PNU02786.1"/>
    <property type="molecule type" value="Genomic_DNA"/>
</dbReference>
<comment type="similarity">
    <text evidence="1">Belongs to the 'GDSL' lipolytic enzyme family.</text>
</comment>
<gene>
    <name evidence="6" type="ORF">A8V01_25415</name>
</gene>
<dbReference type="SUPFAM" id="SSF52266">
    <property type="entry name" value="SGNH hydrolase"/>
    <property type="match status" value="1"/>
</dbReference>
<feature type="domain" description="SGNH hydrolase-type esterase" evidence="5">
    <location>
        <begin position="49"/>
        <end position="195"/>
    </location>
</feature>
<evidence type="ECO:0000256" key="2">
    <source>
        <dbReference type="ARBA" id="ARBA00022801"/>
    </source>
</evidence>
<dbReference type="AlphaFoldDB" id="A0A2K2FVI2"/>
<protein>
    <submittedName>
        <fullName evidence="6">Lysophospholipase</fullName>
    </submittedName>
</protein>
<keyword evidence="4" id="KW-0732">Signal</keyword>
<dbReference type="InterPro" id="IPR037459">
    <property type="entry name" value="RhgT-like"/>
</dbReference>
<keyword evidence="2" id="KW-0378">Hydrolase</keyword>
<accession>A0A2K2FVI2</accession>
<dbReference type="RefSeq" id="WP_103098383.1">
    <property type="nucleotide sequence ID" value="NZ_LYMM01000064.1"/>
</dbReference>
<feature type="signal peptide" evidence="4">
    <location>
        <begin position="1"/>
        <end position="22"/>
    </location>
</feature>
<feature type="chain" id="PRO_5014345567" evidence="4">
    <location>
        <begin position="23"/>
        <end position="292"/>
    </location>
</feature>
<dbReference type="GO" id="GO:0016788">
    <property type="term" value="F:hydrolase activity, acting on ester bonds"/>
    <property type="evidence" value="ECO:0007669"/>
    <property type="project" value="UniProtKB-ARBA"/>
</dbReference>
<dbReference type="Gene3D" id="3.40.50.1110">
    <property type="entry name" value="SGNH hydrolase"/>
    <property type="match status" value="1"/>
</dbReference>
<evidence type="ECO:0000313" key="7">
    <source>
        <dbReference type="Proteomes" id="UP000236327"/>
    </source>
</evidence>
<dbReference type="CDD" id="cd01821">
    <property type="entry name" value="Rhamnogalacturan_acetylesterase_like"/>
    <property type="match status" value="1"/>
</dbReference>